<protein>
    <submittedName>
        <fullName evidence="1">Uncharacterized protein</fullName>
    </submittedName>
</protein>
<dbReference type="EMBL" id="KL142387">
    <property type="protein sequence ID" value="KDR72924.1"/>
    <property type="molecule type" value="Genomic_DNA"/>
</dbReference>
<proteinExistence type="predicted"/>
<dbReference type="AlphaFoldDB" id="A0A067SZ18"/>
<dbReference type="Proteomes" id="UP000027222">
    <property type="component" value="Unassembled WGS sequence"/>
</dbReference>
<reference evidence="2" key="1">
    <citation type="journal article" date="2014" name="Proc. Natl. Acad. Sci. U.S.A.">
        <title>Extensive sampling of basidiomycete genomes demonstrates inadequacy of the white-rot/brown-rot paradigm for wood decay fungi.</title>
        <authorList>
            <person name="Riley R."/>
            <person name="Salamov A.A."/>
            <person name="Brown D.W."/>
            <person name="Nagy L.G."/>
            <person name="Floudas D."/>
            <person name="Held B.W."/>
            <person name="Levasseur A."/>
            <person name="Lombard V."/>
            <person name="Morin E."/>
            <person name="Otillar R."/>
            <person name="Lindquist E.A."/>
            <person name="Sun H."/>
            <person name="LaButti K.M."/>
            <person name="Schmutz J."/>
            <person name="Jabbour D."/>
            <person name="Luo H."/>
            <person name="Baker S.E."/>
            <person name="Pisabarro A.G."/>
            <person name="Walton J.D."/>
            <person name="Blanchette R.A."/>
            <person name="Henrissat B."/>
            <person name="Martin F."/>
            <person name="Cullen D."/>
            <person name="Hibbett D.S."/>
            <person name="Grigoriev I.V."/>
        </authorList>
    </citation>
    <scope>NUCLEOTIDE SEQUENCE [LARGE SCALE GENOMIC DNA]</scope>
    <source>
        <strain evidence="2">CBS 339.88</strain>
    </source>
</reference>
<accession>A0A067SZ18</accession>
<dbReference type="HOGENOM" id="CLU_1938317_0_0_1"/>
<evidence type="ECO:0000313" key="2">
    <source>
        <dbReference type="Proteomes" id="UP000027222"/>
    </source>
</evidence>
<name>A0A067SZ18_GALM3</name>
<organism evidence="1 2">
    <name type="scientific">Galerina marginata (strain CBS 339.88)</name>
    <dbReference type="NCBI Taxonomy" id="685588"/>
    <lineage>
        <taxon>Eukaryota</taxon>
        <taxon>Fungi</taxon>
        <taxon>Dikarya</taxon>
        <taxon>Basidiomycota</taxon>
        <taxon>Agaricomycotina</taxon>
        <taxon>Agaricomycetes</taxon>
        <taxon>Agaricomycetidae</taxon>
        <taxon>Agaricales</taxon>
        <taxon>Agaricineae</taxon>
        <taxon>Strophariaceae</taxon>
        <taxon>Galerina</taxon>
    </lineage>
</organism>
<keyword evidence="2" id="KW-1185">Reference proteome</keyword>
<evidence type="ECO:0000313" key="1">
    <source>
        <dbReference type="EMBL" id="KDR72924.1"/>
    </source>
</evidence>
<gene>
    <name evidence="1" type="ORF">GALMADRAFT_741490</name>
</gene>
<sequence length="130" mass="15125">MKHVFCEEAYDSVYIFIFPCKQYDYKPQNHGGLGRQNLWSRIVDMEHPLGSAAVPHRAHPIEVNRRRVRQDSPLAFVSSQQPGRMAPRVRARRRLIVNPPYILVTSSPQAPHCSAWSFPDMREFRKNLGR</sequence>